<evidence type="ECO:0000256" key="7">
    <source>
        <dbReference type="NCBIfam" id="TIGR00440"/>
    </source>
</evidence>
<dbReference type="Gene3D" id="3.40.50.620">
    <property type="entry name" value="HUPs"/>
    <property type="match status" value="1"/>
</dbReference>
<keyword evidence="3 8" id="KW-0547">Nucleotide-binding</keyword>
<dbReference type="InterPro" id="IPR020058">
    <property type="entry name" value="Glu/Gln-tRNA-synth_Ib_cat-dom"/>
</dbReference>
<dbReference type="InterPro" id="IPR049437">
    <property type="entry name" value="tRNA-synt_1c_C2"/>
</dbReference>
<protein>
    <recommendedName>
        <fullName evidence="7">Glutamine--tRNA ligase</fullName>
        <ecNumber evidence="7">6.1.1.18</ecNumber>
    </recommendedName>
</protein>
<dbReference type="SUPFAM" id="SSF52374">
    <property type="entry name" value="Nucleotidylyl transferase"/>
    <property type="match status" value="1"/>
</dbReference>
<dbReference type="InterPro" id="IPR020056">
    <property type="entry name" value="Rbsml_bL25/Gln-tRNA_synth_N"/>
</dbReference>
<dbReference type="PANTHER" id="PTHR43097:SF5">
    <property type="entry name" value="GLUTAMATE--TRNA LIGASE"/>
    <property type="match status" value="1"/>
</dbReference>
<dbReference type="NCBIfam" id="TIGR00440">
    <property type="entry name" value="glnS"/>
    <property type="match status" value="1"/>
</dbReference>
<dbReference type="NCBIfam" id="NF011291">
    <property type="entry name" value="PRK14703.1"/>
    <property type="match status" value="1"/>
</dbReference>
<evidence type="ECO:0000259" key="9">
    <source>
        <dbReference type="Pfam" id="PF00749"/>
    </source>
</evidence>
<feature type="domain" description="Glutamyl/glutaminyl-tRNA synthetase class Ib catalytic" evidence="9">
    <location>
        <begin position="31"/>
        <end position="340"/>
    </location>
</feature>
<dbReference type="GO" id="GO:0004819">
    <property type="term" value="F:glutamine-tRNA ligase activity"/>
    <property type="evidence" value="ECO:0007669"/>
    <property type="project" value="UniProtKB-EC"/>
</dbReference>
<dbReference type="PANTHER" id="PTHR43097">
    <property type="entry name" value="GLUTAMINE-TRNA LIGASE"/>
    <property type="match status" value="1"/>
</dbReference>
<dbReference type="Pfam" id="PF20974">
    <property type="entry name" value="tRNA-synt_1c_C2"/>
    <property type="match status" value="1"/>
</dbReference>
<dbReference type="PRINTS" id="PR00987">
    <property type="entry name" value="TRNASYNTHGLU"/>
</dbReference>
<evidence type="ECO:0000256" key="4">
    <source>
        <dbReference type="ARBA" id="ARBA00022840"/>
    </source>
</evidence>
<comment type="similarity">
    <text evidence="8">Belongs to the class-I aminoacyl-tRNA synthetase family.</text>
</comment>
<evidence type="ECO:0000256" key="6">
    <source>
        <dbReference type="ARBA" id="ARBA00023146"/>
    </source>
</evidence>
<reference evidence="12 13" key="1">
    <citation type="submission" date="2021-03" db="EMBL/GenBank/DDBJ databases">
        <title>Genomic Encyclopedia of Type Strains, Phase IV (KMG-IV): sequencing the most valuable type-strain genomes for metagenomic binning, comparative biology and taxonomic classification.</title>
        <authorList>
            <person name="Goeker M."/>
        </authorList>
    </citation>
    <scope>NUCLEOTIDE SEQUENCE [LARGE SCALE GENOMIC DNA]</scope>
    <source>
        <strain evidence="12 13">DSM 101953</strain>
    </source>
</reference>
<dbReference type="InterPro" id="IPR014729">
    <property type="entry name" value="Rossmann-like_a/b/a_fold"/>
</dbReference>
<keyword evidence="2 8" id="KW-0436">Ligase</keyword>
<dbReference type="InterPro" id="IPR000924">
    <property type="entry name" value="Glu/Gln-tRNA-synth"/>
</dbReference>
<accession>A0ABS4NW01</accession>
<dbReference type="Pfam" id="PF03950">
    <property type="entry name" value="tRNA-synt_1c_C"/>
    <property type="match status" value="1"/>
</dbReference>
<gene>
    <name evidence="12" type="ORF">J2Z70_004406</name>
</gene>
<evidence type="ECO:0000256" key="5">
    <source>
        <dbReference type="ARBA" id="ARBA00022917"/>
    </source>
</evidence>
<evidence type="ECO:0000259" key="11">
    <source>
        <dbReference type="Pfam" id="PF20974"/>
    </source>
</evidence>
<feature type="domain" description="tRNA synthetases class I (E and Q) anti-codon binding" evidence="11">
    <location>
        <begin position="461"/>
        <end position="536"/>
    </location>
</feature>
<keyword evidence="1" id="KW-0963">Cytoplasm</keyword>
<dbReference type="Gene3D" id="2.40.240.10">
    <property type="entry name" value="Ribosomal Protein L25, Chain P"/>
    <property type="match status" value="2"/>
</dbReference>
<dbReference type="InterPro" id="IPR020059">
    <property type="entry name" value="Glu/Gln-tRNA-synth_Ib_codon-bd"/>
</dbReference>
<keyword evidence="4 8" id="KW-0067">ATP-binding</keyword>
<dbReference type="EMBL" id="JAGGLV010000016">
    <property type="protein sequence ID" value="MBP2114240.1"/>
    <property type="molecule type" value="Genomic_DNA"/>
</dbReference>
<evidence type="ECO:0000256" key="8">
    <source>
        <dbReference type="RuleBase" id="RU363037"/>
    </source>
</evidence>
<evidence type="ECO:0000313" key="13">
    <source>
        <dbReference type="Proteomes" id="UP000773462"/>
    </source>
</evidence>
<sequence length="563" mass="63406">MTDNNGPALPENYMDKLVREDVEAGVFSREICTRFPPEPNGYLHIGSAFAIHTNVEIARKYGGRFHLRFDDTNPLKEDKEYVEAIIRDLEWLGCSPGEHIYYGSDYSEEIYRRAETLILKGKAYVCDLTPEEMTAYRGTLTEPGTDSPYRSRTPEENLRLFREMRAGSYPNGAKVLRAKIDMASPNMNLRDPVLYRIIHAAHYRTGVAWCIYPMYDFAHPIQDALEGVTHSLCSIEFKDHRPLYEWVLNELGTPEPPRQREFGRVNLTGVVTSKRHLRALVAGGFVDGWDDPRLPTLSGLRRRGFTPESIEAFVREIGMVRNTAMVDFSLLEHCLRQDLKAKVPAVMAVLDPLKVVLTNYAAGASELLPIPNNPENAGLGSREVPFSGTLYIERVDFMEVPVKGFRRLVPGGEVRLKGGYIIRCSEVIKDAQTGEVLELRCTYDPETRSGGPLSGRKVKGTVQWVSAAHALKSDVYLYEQLLTDNNGPKEEGESWEEYINPGSVTLLTDCLLEPLAGNPQPGDTYQFLRHGYFCIDSKHSTAQKLVFNRIVPLKDTWKGNAGQ</sequence>
<evidence type="ECO:0000259" key="10">
    <source>
        <dbReference type="Pfam" id="PF03950"/>
    </source>
</evidence>
<dbReference type="InterPro" id="IPR011035">
    <property type="entry name" value="Ribosomal_bL25/Gln-tRNA_synth"/>
</dbReference>
<feature type="domain" description="Glutamyl/glutaminyl-tRNA synthetase class Ib anti-codon binding" evidence="10">
    <location>
        <begin position="346"/>
        <end position="444"/>
    </location>
</feature>
<dbReference type="InterPro" id="IPR004514">
    <property type="entry name" value="Gln-tRNA-synth"/>
</dbReference>
<dbReference type="SUPFAM" id="SSF50715">
    <property type="entry name" value="Ribosomal protein L25-like"/>
    <property type="match status" value="1"/>
</dbReference>
<keyword evidence="6 8" id="KW-0030">Aminoacyl-tRNA synthetase</keyword>
<name>A0ABS4NW01_9BACL</name>
<organism evidence="12 13">
    <name type="scientific">Paenibacillus silagei</name>
    <dbReference type="NCBI Taxonomy" id="1670801"/>
    <lineage>
        <taxon>Bacteria</taxon>
        <taxon>Bacillati</taxon>
        <taxon>Bacillota</taxon>
        <taxon>Bacilli</taxon>
        <taxon>Bacillales</taxon>
        <taxon>Paenibacillaceae</taxon>
        <taxon>Paenibacillus</taxon>
    </lineage>
</organism>
<keyword evidence="5 8" id="KW-0648">Protein biosynthesis</keyword>
<dbReference type="Proteomes" id="UP000773462">
    <property type="component" value="Unassembled WGS sequence"/>
</dbReference>
<evidence type="ECO:0000313" key="12">
    <source>
        <dbReference type="EMBL" id="MBP2114240.1"/>
    </source>
</evidence>
<dbReference type="Pfam" id="PF00749">
    <property type="entry name" value="tRNA-synt_1c"/>
    <property type="match status" value="1"/>
</dbReference>
<comment type="caution">
    <text evidence="12">The sequence shown here is derived from an EMBL/GenBank/DDBJ whole genome shotgun (WGS) entry which is preliminary data.</text>
</comment>
<dbReference type="RefSeq" id="WP_209876688.1">
    <property type="nucleotide sequence ID" value="NZ_JAGGLV010000016.1"/>
</dbReference>
<dbReference type="InterPro" id="IPR050132">
    <property type="entry name" value="Gln/Glu-tRNA_Ligase"/>
</dbReference>
<dbReference type="EC" id="6.1.1.18" evidence="7"/>
<proteinExistence type="inferred from homology"/>
<evidence type="ECO:0000256" key="3">
    <source>
        <dbReference type="ARBA" id="ARBA00022741"/>
    </source>
</evidence>
<evidence type="ECO:0000256" key="2">
    <source>
        <dbReference type="ARBA" id="ARBA00022598"/>
    </source>
</evidence>
<evidence type="ECO:0000256" key="1">
    <source>
        <dbReference type="ARBA" id="ARBA00022490"/>
    </source>
</evidence>
<keyword evidence="13" id="KW-1185">Reference proteome</keyword>